<accession>A0A212JDM0</accession>
<dbReference type="PIRSF" id="PIRSF001365">
    <property type="entry name" value="DHDPS"/>
    <property type="match status" value="1"/>
</dbReference>
<evidence type="ECO:0000256" key="1">
    <source>
        <dbReference type="ARBA" id="ARBA00023239"/>
    </source>
</evidence>
<protein>
    <submittedName>
        <fullName evidence="5">Dihydrodipicolinate synthase/N-acetylneuraminate lyase</fullName>
        <ecNumber evidence="5">4.3.3.7</ecNumber>
    </submittedName>
</protein>
<gene>
    <name evidence="5" type="ORF">KM92DES2_10937</name>
</gene>
<dbReference type="SUPFAM" id="SSF51569">
    <property type="entry name" value="Aldolase"/>
    <property type="match status" value="1"/>
</dbReference>
<dbReference type="PANTHER" id="PTHR12128">
    <property type="entry name" value="DIHYDRODIPICOLINATE SYNTHASE"/>
    <property type="match status" value="1"/>
</dbReference>
<dbReference type="GO" id="GO:0008840">
    <property type="term" value="F:4-hydroxy-tetrahydrodipicolinate synthase activity"/>
    <property type="evidence" value="ECO:0007669"/>
    <property type="project" value="UniProtKB-EC"/>
</dbReference>
<dbReference type="InterPro" id="IPR013785">
    <property type="entry name" value="Aldolase_TIM"/>
</dbReference>
<dbReference type="AlphaFoldDB" id="A0A212JDM0"/>
<feature type="active site" description="Schiff-base intermediate with substrate" evidence="3">
    <location>
        <position position="160"/>
    </location>
</feature>
<evidence type="ECO:0000256" key="4">
    <source>
        <dbReference type="PIRSR" id="PIRSR001365-2"/>
    </source>
</evidence>
<keyword evidence="1 2" id="KW-0456">Lyase</keyword>
<dbReference type="GO" id="GO:0005829">
    <property type="term" value="C:cytosol"/>
    <property type="evidence" value="ECO:0007669"/>
    <property type="project" value="TreeGrafter"/>
</dbReference>
<dbReference type="PANTHER" id="PTHR12128:SF28">
    <property type="entry name" value="2-DEHYDRO-3-DEOXY-D-GLUCONATE ALDOLASE YAGE-RELATED"/>
    <property type="match status" value="1"/>
</dbReference>
<dbReference type="EMBL" id="FLUP01000001">
    <property type="protein sequence ID" value="SBV97534.1"/>
    <property type="molecule type" value="Genomic_DNA"/>
</dbReference>
<proteinExistence type="inferred from homology"/>
<dbReference type="PRINTS" id="PR00146">
    <property type="entry name" value="DHPICSNTHASE"/>
</dbReference>
<dbReference type="SMART" id="SM01130">
    <property type="entry name" value="DHDPS"/>
    <property type="match status" value="1"/>
</dbReference>
<name>A0A212JDM0_9BACT</name>
<dbReference type="Pfam" id="PF00701">
    <property type="entry name" value="DHDPS"/>
    <property type="match status" value="1"/>
</dbReference>
<dbReference type="InterPro" id="IPR002220">
    <property type="entry name" value="DapA-like"/>
</dbReference>
<feature type="active site" description="Proton donor/acceptor" evidence="3">
    <location>
        <position position="131"/>
    </location>
</feature>
<sequence length="292" mass="32015">MKYITPTLTALKSKTEIDVQSCLKHYDFLINAGIDGVAIFGSSGEFPHLSVEERKSLISAAIKHIDRRMQVLIGTGDMRVEECVALSNFAFEQGADGVMVVGPWYFALTDADVMSYFGAVAEQVRGKVYIYNYPDRTGYTISPSVVLELARRYPNIVGIKDTIPDMAHTVELIQTVKGNIPSFEVLSGFDHNFASNVLAGGDGCIAAVSNVRPDLCVAWRDAMKARDFDGTMKYQQLFNRIVGVYGFSSPFMAAMKGLLVDAGIFASATVASPYQEATSAQMFAVREFMRGF</sequence>
<dbReference type="EC" id="4.3.3.7" evidence="5"/>
<dbReference type="Gene3D" id="3.20.20.70">
    <property type="entry name" value="Aldolase class I"/>
    <property type="match status" value="1"/>
</dbReference>
<dbReference type="RefSeq" id="WP_192112448.1">
    <property type="nucleotide sequence ID" value="NZ_CABUEN010000001.1"/>
</dbReference>
<evidence type="ECO:0000256" key="3">
    <source>
        <dbReference type="PIRSR" id="PIRSR001365-1"/>
    </source>
</evidence>
<reference evidence="5" key="1">
    <citation type="submission" date="2016-04" db="EMBL/GenBank/DDBJ databases">
        <authorList>
            <person name="Evans L.H."/>
            <person name="Alamgir A."/>
            <person name="Owens N."/>
            <person name="Weber N.D."/>
            <person name="Virtaneva K."/>
            <person name="Barbian K."/>
            <person name="Babar A."/>
            <person name="Rosenke K."/>
        </authorList>
    </citation>
    <scope>NUCLEOTIDE SEQUENCE</scope>
    <source>
        <strain evidence="5">92-2</strain>
    </source>
</reference>
<organism evidence="5">
    <name type="scientific">uncultured Desulfovibrio sp</name>
    <dbReference type="NCBI Taxonomy" id="167968"/>
    <lineage>
        <taxon>Bacteria</taxon>
        <taxon>Pseudomonadati</taxon>
        <taxon>Thermodesulfobacteriota</taxon>
        <taxon>Desulfovibrionia</taxon>
        <taxon>Desulfovibrionales</taxon>
        <taxon>Desulfovibrionaceae</taxon>
        <taxon>Desulfovibrio</taxon>
        <taxon>environmental samples</taxon>
    </lineage>
</organism>
<dbReference type="CDD" id="cd00408">
    <property type="entry name" value="DHDPS-like"/>
    <property type="match status" value="1"/>
</dbReference>
<comment type="similarity">
    <text evidence="2">Belongs to the DapA family.</text>
</comment>
<evidence type="ECO:0000256" key="2">
    <source>
        <dbReference type="PIRNR" id="PIRNR001365"/>
    </source>
</evidence>
<evidence type="ECO:0000313" key="5">
    <source>
        <dbReference type="EMBL" id="SBV97534.1"/>
    </source>
</evidence>
<feature type="binding site" evidence="4">
    <location>
        <position position="205"/>
    </location>
    <ligand>
        <name>pyruvate</name>
        <dbReference type="ChEBI" id="CHEBI:15361"/>
    </ligand>
</feature>